<keyword evidence="1" id="KW-1133">Transmembrane helix</keyword>
<sequence length="156" mass="19077">MQQVEPIITKLRLQELDEYEPLKRFLLNIRLLMTIIIQIAKNKDIPDHIWSFINFNIVYINRYSTKSCYWFNWMFDTINLSNKQILEIRYLQESEIYTCLPYFIIFSTYLTFQGWIMWIFQFIPCLNTMCLLFVIALYHPDVQLSNQIWNLLQKIL</sequence>
<dbReference type="AlphaFoldDB" id="A0A8S1RIY3"/>
<accession>A0A8S1RIY3</accession>
<keyword evidence="3" id="KW-1185">Reference proteome</keyword>
<protein>
    <submittedName>
        <fullName evidence="2">Uncharacterized protein</fullName>
    </submittedName>
</protein>
<reference evidence="2" key="1">
    <citation type="submission" date="2021-01" db="EMBL/GenBank/DDBJ databases">
        <authorList>
            <consortium name="Genoscope - CEA"/>
            <person name="William W."/>
        </authorList>
    </citation>
    <scope>NUCLEOTIDE SEQUENCE</scope>
</reference>
<dbReference type="Proteomes" id="UP000692954">
    <property type="component" value="Unassembled WGS sequence"/>
</dbReference>
<proteinExistence type="predicted"/>
<evidence type="ECO:0000313" key="2">
    <source>
        <dbReference type="EMBL" id="CAD8127252.1"/>
    </source>
</evidence>
<dbReference type="InterPro" id="IPR004345">
    <property type="entry name" value="TB2_DP1_HVA22"/>
</dbReference>
<gene>
    <name evidence="2" type="ORF">PSON_ATCC_30995.1.T1740059</name>
</gene>
<comment type="caution">
    <text evidence="2">The sequence shown here is derived from an EMBL/GenBank/DDBJ whole genome shotgun (WGS) entry which is preliminary data.</text>
</comment>
<feature type="transmembrane region" description="Helical" evidence="1">
    <location>
        <begin position="118"/>
        <end position="138"/>
    </location>
</feature>
<organism evidence="2 3">
    <name type="scientific">Paramecium sonneborni</name>
    <dbReference type="NCBI Taxonomy" id="65129"/>
    <lineage>
        <taxon>Eukaryota</taxon>
        <taxon>Sar</taxon>
        <taxon>Alveolata</taxon>
        <taxon>Ciliophora</taxon>
        <taxon>Intramacronucleata</taxon>
        <taxon>Oligohymenophorea</taxon>
        <taxon>Peniculida</taxon>
        <taxon>Parameciidae</taxon>
        <taxon>Paramecium</taxon>
    </lineage>
</organism>
<evidence type="ECO:0000256" key="1">
    <source>
        <dbReference type="SAM" id="Phobius"/>
    </source>
</evidence>
<dbReference type="EMBL" id="CAJJDN010000174">
    <property type="protein sequence ID" value="CAD8127252.1"/>
    <property type="molecule type" value="Genomic_DNA"/>
</dbReference>
<keyword evidence="1" id="KW-0472">Membrane</keyword>
<dbReference type="Pfam" id="PF03134">
    <property type="entry name" value="TB2_DP1_HVA22"/>
    <property type="match status" value="1"/>
</dbReference>
<keyword evidence="1" id="KW-0812">Transmembrane</keyword>
<evidence type="ECO:0000313" key="3">
    <source>
        <dbReference type="Proteomes" id="UP000692954"/>
    </source>
</evidence>
<name>A0A8S1RIY3_9CILI</name>